<dbReference type="PROSITE" id="PS51918">
    <property type="entry name" value="RADICAL_SAM"/>
    <property type="match status" value="1"/>
</dbReference>
<accession>X1RWA5</accession>
<dbReference type="PANTHER" id="PTHR43020">
    <property type="entry name" value="CDK5 REGULATORY SUBUNIT-ASSOCIATED PROTEIN 1"/>
    <property type="match status" value="1"/>
</dbReference>
<dbReference type="AlphaFoldDB" id="X1RWA5"/>
<evidence type="ECO:0000256" key="1">
    <source>
        <dbReference type="ARBA" id="ARBA00001966"/>
    </source>
</evidence>
<evidence type="ECO:0000313" key="4">
    <source>
        <dbReference type="EMBL" id="GAI71226.1"/>
    </source>
</evidence>
<organism evidence="4">
    <name type="scientific">marine sediment metagenome</name>
    <dbReference type="NCBI Taxonomy" id="412755"/>
    <lineage>
        <taxon>unclassified sequences</taxon>
        <taxon>metagenomes</taxon>
        <taxon>ecological metagenomes</taxon>
    </lineage>
</organism>
<gene>
    <name evidence="4" type="ORF">S12H4_09450</name>
</gene>
<dbReference type="InterPro" id="IPR013848">
    <property type="entry name" value="Methylthiotransferase_N"/>
</dbReference>
<feature type="domain" description="Radical SAM core" evidence="3">
    <location>
        <begin position="109"/>
        <end position="147"/>
    </location>
</feature>
<feature type="non-terminal residue" evidence="4">
    <location>
        <position position="147"/>
    </location>
</feature>
<feature type="domain" description="MTTase N-terminal" evidence="2">
    <location>
        <begin position="1"/>
        <end position="106"/>
    </location>
</feature>
<dbReference type="SFLD" id="SFLDS00029">
    <property type="entry name" value="Radical_SAM"/>
    <property type="match status" value="1"/>
</dbReference>
<dbReference type="Gene3D" id="3.40.50.12160">
    <property type="entry name" value="Methylthiotransferase, N-terminal domain"/>
    <property type="match status" value="1"/>
</dbReference>
<comment type="cofactor">
    <cofactor evidence="1">
        <name>[4Fe-4S] cluster</name>
        <dbReference type="ChEBI" id="CHEBI:49883"/>
    </cofactor>
</comment>
<dbReference type="GO" id="GO:0046872">
    <property type="term" value="F:metal ion binding"/>
    <property type="evidence" value="ECO:0007669"/>
    <property type="project" value="UniProtKB-KW"/>
</dbReference>
<dbReference type="Pfam" id="PF00919">
    <property type="entry name" value="UPF0004"/>
    <property type="match status" value="1"/>
</dbReference>
<dbReference type="InterPro" id="IPR007197">
    <property type="entry name" value="rSAM"/>
</dbReference>
<proteinExistence type="predicted"/>
<evidence type="ECO:0000259" key="2">
    <source>
        <dbReference type="PROSITE" id="PS51449"/>
    </source>
</evidence>
<sequence length="147" mass="16659">MNKAESERLGSYLEKLGYRATLAAEKADLVVLNSCVVRQSAENRVINKLNSLKSLKRLRPGVTLAVTGCLVDSEVDQLKKDFPQVDYFFEPGDYPQWLEKAELGRVLPQHPAPSTFVPIIQGCNNFCSYCIVPYRRGRERSRPLEEI</sequence>
<dbReference type="Gene3D" id="3.30.750.210">
    <property type="match status" value="1"/>
</dbReference>
<dbReference type="GO" id="GO:0005829">
    <property type="term" value="C:cytosol"/>
    <property type="evidence" value="ECO:0007669"/>
    <property type="project" value="TreeGrafter"/>
</dbReference>
<dbReference type="SUPFAM" id="SSF102114">
    <property type="entry name" value="Radical SAM enzymes"/>
    <property type="match status" value="1"/>
</dbReference>
<protein>
    <submittedName>
        <fullName evidence="4">Uncharacterized protein</fullName>
    </submittedName>
</protein>
<dbReference type="EMBL" id="BARW01003835">
    <property type="protein sequence ID" value="GAI71226.1"/>
    <property type="molecule type" value="Genomic_DNA"/>
</dbReference>
<dbReference type="GO" id="GO:0051539">
    <property type="term" value="F:4 iron, 4 sulfur cluster binding"/>
    <property type="evidence" value="ECO:0007669"/>
    <property type="project" value="UniProtKB-KW"/>
</dbReference>
<dbReference type="PROSITE" id="PS51449">
    <property type="entry name" value="MTTASE_N"/>
    <property type="match status" value="1"/>
</dbReference>
<dbReference type="GO" id="GO:0035597">
    <property type="term" value="F:tRNA-2-methylthio-N(6)-dimethylallyladenosine(37) synthase activity"/>
    <property type="evidence" value="ECO:0007669"/>
    <property type="project" value="TreeGrafter"/>
</dbReference>
<dbReference type="InterPro" id="IPR020612">
    <property type="entry name" value="Methylthiotransferase_CS"/>
</dbReference>
<dbReference type="PROSITE" id="PS01278">
    <property type="entry name" value="MTTASE_RADICAL"/>
    <property type="match status" value="1"/>
</dbReference>
<comment type="caution">
    <text evidence="4">The sequence shown here is derived from an EMBL/GenBank/DDBJ whole genome shotgun (WGS) entry which is preliminary data.</text>
</comment>
<evidence type="ECO:0000259" key="3">
    <source>
        <dbReference type="PROSITE" id="PS51918"/>
    </source>
</evidence>
<dbReference type="InterPro" id="IPR038135">
    <property type="entry name" value="Methylthiotransferase_N_sf"/>
</dbReference>
<dbReference type="PANTHER" id="PTHR43020:SF2">
    <property type="entry name" value="MITOCHONDRIAL TRNA METHYLTHIOTRANSFERASE CDK5RAP1"/>
    <property type="match status" value="1"/>
</dbReference>
<reference evidence="4" key="1">
    <citation type="journal article" date="2014" name="Front. Microbiol.">
        <title>High frequency of phylogenetically diverse reductive dehalogenase-homologous genes in deep subseafloor sedimentary metagenomes.</title>
        <authorList>
            <person name="Kawai M."/>
            <person name="Futagami T."/>
            <person name="Toyoda A."/>
            <person name="Takaki Y."/>
            <person name="Nishi S."/>
            <person name="Hori S."/>
            <person name="Arai W."/>
            <person name="Tsubouchi T."/>
            <person name="Morono Y."/>
            <person name="Uchiyama I."/>
            <person name="Ito T."/>
            <person name="Fujiyama A."/>
            <person name="Inagaki F."/>
            <person name="Takami H."/>
        </authorList>
    </citation>
    <scope>NUCLEOTIDE SEQUENCE</scope>
    <source>
        <strain evidence="4">Expedition CK06-06</strain>
    </source>
</reference>
<dbReference type="InterPro" id="IPR058240">
    <property type="entry name" value="rSAM_sf"/>
</dbReference>
<name>X1RWA5_9ZZZZ</name>